<protein>
    <recommendedName>
        <fullName evidence="7">Glucose-6-phosphate 1-dehydrogenase</fullName>
        <shortName evidence="7">G6PD</shortName>
        <ecNumber evidence="7">1.1.1.49</ecNumber>
    </recommendedName>
</protein>
<keyword evidence="3 7" id="KW-0313">Glucose metabolism</keyword>
<evidence type="ECO:0000256" key="1">
    <source>
        <dbReference type="ARBA" id="ARBA00004937"/>
    </source>
</evidence>
<dbReference type="Gene3D" id="3.40.50.720">
    <property type="entry name" value="NAD(P)-binding Rossmann-like Domain"/>
    <property type="match status" value="1"/>
</dbReference>
<dbReference type="EMBL" id="JAKVPQ010000009">
    <property type="protein sequence ID" value="MCH4285839.1"/>
    <property type="molecule type" value="Genomic_DNA"/>
</dbReference>
<evidence type="ECO:0000313" key="11">
    <source>
        <dbReference type="Proteomes" id="UP001202402"/>
    </source>
</evidence>
<dbReference type="Proteomes" id="UP001202402">
    <property type="component" value="Unassembled WGS sequence"/>
</dbReference>
<dbReference type="PANTHER" id="PTHR23429:SF0">
    <property type="entry name" value="GLUCOSE-6-PHOSPHATE 1-DEHYDROGENASE"/>
    <property type="match status" value="1"/>
</dbReference>
<feature type="binding site" evidence="7">
    <location>
        <position position="157"/>
    </location>
    <ligand>
        <name>NADP(+)</name>
        <dbReference type="ChEBI" id="CHEBI:58349"/>
    </ligand>
</feature>
<dbReference type="EC" id="1.1.1.49" evidence="7"/>
<dbReference type="InterPro" id="IPR036291">
    <property type="entry name" value="NAD(P)-bd_dom_sf"/>
</dbReference>
<dbReference type="InterPro" id="IPR001282">
    <property type="entry name" value="G6P_DH"/>
</dbReference>
<feature type="active site" description="Proton acceptor" evidence="7">
    <location>
        <position position="249"/>
    </location>
</feature>
<feature type="binding site" evidence="7">
    <location>
        <begin position="102"/>
        <end position="103"/>
    </location>
    <ligand>
        <name>NADP(+)</name>
        <dbReference type="ChEBI" id="CHEBI:58349"/>
    </ligand>
</feature>
<keyword evidence="4 7" id="KW-0521">NADP</keyword>
<dbReference type="PRINTS" id="PR00079">
    <property type="entry name" value="G6PDHDRGNASE"/>
</dbReference>
<comment type="function">
    <text evidence="7">Catalyzes the oxidation of glucose 6-phosphate to 6-phosphogluconolactone.</text>
</comment>
<feature type="binding site" evidence="7">
    <location>
        <position position="339"/>
    </location>
    <ligand>
        <name>substrate</name>
    </ligand>
</feature>
<evidence type="ECO:0000256" key="3">
    <source>
        <dbReference type="ARBA" id="ARBA00022526"/>
    </source>
</evidence>
<evidence type="ECO:0000256" key="7">
    <source>
        <dbReference type="HAMAP-Rule" id="MF_00966"/>
    </source>
</evidence>
<reference evidence="10 11" key="1">
    <citation type="submission" date="2022-02" db="EMBL/GenBank/DDBJ databases">
        <title>Genome of Erysipelotrichaceae sp. nov. NSJ-176 isolated from human feces.</title>
        <authorList>
            <person name="Abdugheni R."/>
        </authorList>
    </citation>
    <scope>NUCLEOTIDE SEQUENCE [LARGE SCALE GENOMIC DNA]</scope>
    <source>
        <strain evidence="10 11">NSJ-176</strain>
    </source>
</reference>
<dbReference type="InterPro" id="IPR022674">
    <property type="entry name" value="G6P_DH_NAD-bd"/>
</dbReference>
<dbReference type="Pfam" id="PF02781">
    <property type="entry name" value="G6PD_C"/>
    <property type="match status" value="1"/>
</dbReference>
<evidence type="ECO:0000256" key="4">
    <source>
        <dbReference type="ARBA" id="ARBA00022857"/>
    </source>
</evidence>
<dbReference type="Pfam" id="PF00479">
    <property type="entry name" value="G6PD_N"/>
    <property type="match status" value="1"/>
</dbReference>
<comment type="pathway">
    <text evidence="1 7">Carbohydrate degradation; pentose phosphate pathway; D-ribulose 5-phosphate from D-glucose 6-phosphate (oxidative stage): step 1/3.</text>
</comment>
<proteinExistence type="inferred from homology"/>
<dbReference type="SUPFAM" id="SSF55347">
    <property type="entry name" value="Glyceraldehyde-3-phosphate dehydrogenase-like, C-terminal domain"/>
    <property type="match status" value="1"/>
</dbReference>
<keyword evidence="5 7" id="KW-0560">Oxidoreductase</keyword>
<comment type="similarity">
    <text evidence="2 7">Belongs to the glucose-6-phosphate dehydrogenase family.</text>
</comment>
<feature type="binding site" evidence="7">
    <location>
        <position position="244"/>
    </location>
    <ligand>
        <name>substrate</name>
    </ligand>
</feature>
<sequence>MKELIRWDLSTMHGDMIMNDLTLTIFGGTGDLTYRKLLPALYNLYVSKQVVNIRIVIVGRRAYDHESYCEVIKPWIKQFVRLPYRDQAFQMFCDQLSYYQMDFTDEQAYLPLQAFYQKHQMNHHIFYLAVAPRFFDIIAKGLHHVTNANMGSVVIEKPFGEDLISAKALNKELEAFFTKDRVYHIDHYLGKEMVRNIQAIRFTNPIFSNIWSHEYIEHVQINAMEEVGVENRGSYYDHSGALKDMVQNHLFQILSIIAMEPMNLYTRDEMHARQLQVLKHLRPVSNLNIEDTMVLGQYFDYQKEPSVASDSQTETYAALRLFIDNQRWQDTPFYIRTGKKLDRREMEVIITFKRVMPDVDPNILIIKIQPNEGVYVRFNIKKPGNSEDIVPASMDFCQSCLDINRINTPEAYERLLLAVMQQDSSWFSKWDQIEASWQYVEELKQRYHKENLPIYDYLSYSSGPQAADVLLSKHQHAWQKSS</sequence>
<comment type="catalytic activity">
    <reaction evidence="7">
        <text>D-glucose 6-phosphate + NADP(+) = 6-phospho-D-glucono-1,5-lactone + NADPH + H(+)</text>
        <dbReference type="Rhea" id="RHEA:15841"/>
        <dbReference type="ChEBI" id="CHEBI:15378"/>
        <dbReference type="ChEBI" id="CHEBI:57783"/>
        <dbReference type="ChEBI" id="CHEBI:57955"/>
        <dbReference type="ChEBI" id="CHEBI:58349"/>
        <dbReference type="ChEBI" id="CHEBI:61548"/>
        <dbReference type="EC" id="1.1.1.49"/>
    </reaction>
</comment>
<dbReference type="RefSeq" id="WP_233511962.1">
    <property type="nucleotide sequence ID" value="NZ_JAKVPQ010000009.1"/>
</dbReference>
<feature type="binding site" evidence="7">
    <location>
        <position position="225"/>
    </location>
    <ligand>
        <name>substrate</name>
    </ligand>
</feature>
<organism evidence="10 11">
    <name type="scientific">Amedibacillus hominis</name>
    <dbReference type="NCBI Taxonomy" id="2897776"/>
    <lineage>
        <taxon>Bacteria</taxon>
        <taxon>Bacillati</taxon>
        <taxon>Bacillota</taxon>
        <taxon>Erysipelotrichia</taxon>
        <taxon>Erysipelotrichales</taxon>
        <taxon>Erysipelotrichaceae</taxon>
        <taxon>Amedibacillus</taxon>
    </lineage>
</organism>
<name>A0ABS9RAM9_9FIRM</name>
<evidence type="ECO:0000256" key="2">
    <source>
        <dbReference type="ARBA" id="ARBA00009975"/>
    </source>
</evidence>
<dbReference type="PROSITE" id="PS00069">
    <property type="entry name" value="G6P_DEHYDROGENASE"/>
    <property type="match status" value="1"/>
</dbReference>
<feature type="domain" description="Glucose-6-phosphate dehydrogenase C-terminal" evidence="9">
    <location>
        <begin position="199"/>
        <end position="479"/>
    </location>
</feature>
<dbReference type="PIRSF" id="PIRSF000110">
    <property type="entry name" value="G6PD"/>
    <property type="match status" value="1"/>
</dbReference>
<feature type="binding site" evidence="7">
    <location>
        <position position="191"/>
    </location>
    <ligand>
        <name>substrate</name>
    </ligand>
</feature>
<comment type="caution">
    <text evidence="7">Lacks conserved residue(s) required for the propagation of feature annotation.</text>
</comment>
<evidence type="ECO:0000313" key="10">
    <source>
        <dbReference type="EMBL" id="MCH4285839.1"/>
    </source>
</evidence>
<evidence type="ECO:0000259" key="9">
    <source>
        <dbReference type="Pfam" id="PF02781"/>
    </source>
</evidence>
<feature type="binding site" evidence="7">
    <location>
        <position position="60"/>
    </location>
    <ligand>
        <name>NADP(+)</name>
        <dbReference type="ChEBI" id="CHEBI:58349"/>
    </ligand>
</feature>
<gene>
    <name evidence="7 10" type="primary">zwf</name>
    <name evidence="10" type="ORF">LQE99_11965</name>
</gene>
<evidence type="ECO:0000259" key="8">
    <source>
        <dbReference type="Pfam" id="PF00479"/>
    </source>
</evidence>
<accession>A0ABS9RAM9</accession>
<dbReference type="PANTHER" id="PTHR23429">
    <property type="entry name" value="GLUCOSE-6-PHOSPHATE 1-DEHYDROGENASE G6PD"/>
    <property type="match status" value="1"/>
</dbReference>
<dbReference type="InterPro" id="IPR019796">
    <property type="entry name" value="G6P_DH_AS"/>
</dbReference>
<dbReference type="InterPro" id="IPR022675">
    <property type="entry name" value="G6P_DH_C"/>
</dbReference>
<dbReference type="NCBIfam" id="TIGR00871">
    <property type="entry name" value="zwf"/>
    <property type="match status" value="1"/>
</dbReference>
<feature type="domain" description="Glucose-6-phosphate dehydrogenase NAD-binding" evidence="8">
    <location>
        <begin position="25"/>
        <end position="196"/>
    </location>
</feature>
<keyword evidence="11" id="KW-1185">Reference proteome</keyword>
<evidence type="ECO:0000256" key="6">
    <source>
        <dbReference type="ARBA" id="ARBA00023277"/>
    </source>
</evidence>
<dbReference type="SUPFAM" id="SSF51735">
    <property type="entry name" value="NAD(P)-binding Rossmann-fold domains"/>
    <property type="match status" value="1"/>
</dbReference>
<evidence type="ECO:0000256" key="5">
    <source>
        <dbReference type="ARBA" id="ARBA00023002"/>
    </source>
</evidence>
<comment type="caution">
    <text evidence="10">The sequence shown here is derived from an EMBL/GenBank/DDBJ whole genome shotgun (WGS) entry which is preliminary data.</text>
</comment>
<dbReference type="HAMAP" id="MF_00966">
    <property type="entry name" value="G6PD"/>
    <property type="match status" value="1"/>
</dbReference>
<keyword evidence="6 7" id="KW-0119">Carbohydrate metabolism</keyword>
<feature type="binding site" evidence="7">
    <location>
        <position position="187"/>
    </location>
    <ligand>
        <name>substrate</name>
    </ligand>
</feature>
<dbReference type="Gene3D" id="3.30.360.10">
    <property type="entry name" value="Dihydrodipicolinate Reductase, domain 2"/>
    <property type="match status" value="1"/>
</dbReference>